<comment type="catalytic activity">
    <reaction evidence="9 10">
        <text>5,6-dimethylbenzimidazole + nicotinate beta-D-ribonucleotide = alpha-ribazole 5'-phosphate + nicotinate + H(+)</text>
        <dbReference type="Rhea" id="RHEA:11196"/>
        <dbReference type="ChEBI" id="CHEBI:15378"/>
        <dbReference type="ChEBI" id="CHEBI:15890"/>
        <dbReference type="ChEBI" id="CHEBI:32544"/>
        <dbReference type="ChEBI" id="CHEBI:57502"/>
        <dbReference type="ChEBI" id="CHEBI:57918"/>
        <dbReference type="EC" id="2.4.2.21"/>
    </reaction>
</comment>
<evidence type="ECO:0000256" key="1">
    <source>
        <dbReference type="ARBA" id="ARBA00005049"/>
    </source>
</evidence>
<comment type="pathway">
    <text evidence="1 10">Nucleoside biosynthesis; alpha-ribazole biosynthesis; alpha-ribazole from 5,6-dimethylbenzimidazole: step 1/2.</text>
</comment>
<dbReference type="AlphaFoldDB" id="A0A0D6PZX1"/>
<dbReference type="PANTHER" id="PTHR43463">
    <property type="entry name" value="NICOTINATE-NUCLEOTIDE--DIMETHYLBENZIMIDAZOLE PHOSPHORIBOSYLTRANSFERASE"/>
    <property type="match status" value="1"/>
</dbReference>
<dbReference type="GO" id="GO:0009236">
    <property type="term" value="P:cobalamin biosynthetic process"/>
    <property type="evidence" value="ECO:0007669"/>
    <property type="project" value="UniProtKB-UniRule"/>
</dbReference>
<dbReference type="EC" id="2.4.2.21" evidence="3 10"/>
<dbReference type="Proteomes" id="UP000032675">
    <property type="component" value="Unassembled WGS sequence"/>
</dbReference>
<dbReference type="Gene3D" id="3.40.50.10210">
    <property type="match status" value="1"/>
</dbReference>
<evidence type="ECO:0000313" key="12">
    <source>
        <dbReference type="Proteomes" id="UP000032675"/>
    </source>
</evidence>
<name>A0A0D6PZX1_KOMEU</name>
<dbReference type="CDD" id="cd02439">
    <property type="entry name" value="DMB-PRT_CobT"/>
    <property type="match status" value="1"/>
</dbReference>
<comment type="function">
    <text evidence="10">Catalyzes the synthesis of alpha-ribazole-5'-phosphate from nicotinate mononucleotide (NAMN) and 5,6-dimethylbenzimidazole (DMB).</text>
</comment>
<keyword evidence="7 10" id="KW-0808">Transferase</keyword>
<keyword evidence="6 10" id="KW-0328">Glycosyltransferase</keyword>
<sequence length="342" mass="35487">MPSRLSFPCDMAALRQLCRDLPPPDMGADAAITGHDSQLTKPPGSLGRLEELARWAGQWQHTDRPRAERVDIIVFAGNHGVTAQGVTPWPVDVTRQMVANFRNGGAAINQIARVSGACLHVVEVEDLRPTADMTHAPAMDEATFLRALAAGMRAVRPDTDLLCLGEMGIGNTTPAAALCAALFGGGGAKWAGRGTGLDDAGVRHKAAVIDRALHHHGMHLTDPLAIARCLGGHELAAIMGAVIAARYGNIPVLLDGFICTAAASPLALLHPHGLAHTRLSHCSAEGGHAHLAAALGLSPLLELGLRLGEGSGAGLAIPLVRSAIACLCGMATFAQARVSEKA</sequence>
<dbReference type="NCBIfam" id="TIGR03160">
    <property type="entry name" value="cobT_DBIPRT"/>
    <property type="match status" value="1"/>
</dbReference>
<organism evidence="11 12">
    <name type="scientific">Komagataeibacter europaeus NBRC 3261</name>
    <dbReference type="NCBI Taxonomy" id="1234669"/>
    <lineage>
        <taxon>Bacteria</taxon>
        <taxon>Pseudomonadati</taxon>
        <taxon>Pseudomonadota</taxon>
        <taxon>Alphaproteobacteria</taxon>
        <taxon>Acetobacterales</taxon>
        <taxon>Acetobacteraceae</taxon>
        <taxon>Komagataeibacter</taxon>
    </lineage>
</organism>
<evidence type="ECO:0000256" key="8">
    <source>
        <dbReference type="ARBA" id="ARBA00030686"/>
    </source>
</evidence>
<protein>
    <recommendedName>
        <fullName evidence="4 10">Nicotinate-nucleotide--dimethylbenzimidazole phosphoribosyltransferase</fullName>
        <shortName evidence="10">NN:DBI PRT</shortName>
        <ecNumber evidence="3 10">2.4.2.21</ecNumber>
    </recommendedName>
    <alternativeName>
        <fullName evidence="8 10">N(1)-alpha-phosphoribosyltransferase</fullName>
    </alternativeName>
</protein>
<dbReference type="RefSeq" id="WP_019084601.1">
    <property type="nucleotide sequence ID" value="NZ_BANI01000078.1"/>
</dbReference>
<comment type="caution">
    <text evidence="11">The sequence shown here is derived from an EMBL/GenBank/DDBJ whole genome shotgun (WGS) entry which is preliminary data.</text>
</comment>
<dbReference type="InterPro" id="IPR017846">
    <property type="entry name" value="Nict_dMeBzImd_PRibTrfase_bact"/>
</dbReference>
<dbReference type="Gene3D" id="1.10.1610.10">
    <property type="match status" value="1"/>
</dbReference>
<evidence type="ECO:0000256" key="9">
    <source>
        <dbReference type="ARBA" id="ARBA00047340"/>
    </source>
</evidence>
<evidence type="ECO:0000256" key="4">
    <source>
        <dbReference type="ARBA" id="ARBA00015486"/>
    </source>
</evidence>
<dbReference type="EMBL" id="BANI01000078">
    <property type="protein sequence ID" value="GAN96613.1"/>
    <property type="molecule type" value="Genomic_DNA"/>
</dbReference>
<evidence type="ECO:0000256" key="6">
    <source>
        <dbReference type="ARBA" id="ARBA00022676"/>
    </source>
</evidence>
<dbReference type="InterPro" id="IPR023195">
    <property type="entry name" value="Nict_dMeBzImd_PRibTrfase_N"/>
</dbReference>
<evidence type="ECO:0000256" key="3">
    <source>
        <dbReference type="ARBA" id="ARBA00011991"/>
    </source>
</evidence>
<feature type="active site" description="Proton acceptor" evidence="10">
    <location>
        <position position="309"/>
    </location>
</feature>
<dbReference type="GO" id="GO:0008939">
    <property type="term" value="F:nicotinate-nucleotide-dimethylbenzimidazole phosphoribosyltransferase activity"/>
    <property type="evidence" value="ECO:0007669"/>
    <property type="project" value="UniProtKB-UniRule"/>
</dbReference>
<dbReference type="Pfam" id="PF02277">
    <property type="entry name" value="DBI_PRT"/>
    <property type="match status" value="1"/>
</dbReference>
<proteinExistence type="inferred from homology"/>
<dbReference type="HAMAP" id="MF_00230">
    <property type="entry name" value="CobT"/>
    <property type="match status" value="1"/>
</dbReference>
<reference evidence="11 12" key="1">
    <citation type="submission" date="2012-11" db="EMBL/GenBank/DDBJ databases">
        <title>Whole genome sequence of Gluconacetobacter europaeus NBRC3261.</title>
        <authorList>
            <person name="Azuma Y."/>
            <person name="Higashiura N."/>
            <person name="Hirakawa H."/>
            <person name="Matsushita K."/>
        </authorList>
    </citation>
    <scope>NUCLEOTIDE SEQUENCE [LARGE SCALE GENOMIC DNA]</scope>
    <source>
        <strain evidence="11 12">NBRC 3261</strain>
    </source>
</reference>
<dbReference type="InterPro" id="IPR003200">
    <property type="entry name" value="Nict_dMeBzImd_PRibTrfase"/>
</dbReference>
<dbReference type="UniPathway" id="UPA00061">
    <property type="reaction ID" value="UER00516"/>
</dbReference>
<dbReference type="NCBIfam" id="NF000996">
    <property type="entry name" value="PRK00105.1"/>
    <property type="match status" value="1"/>
</dbReference>
<evidence type="ECO:0000256" key="10">
    <source>
        <dbReference type="HAMAP-Rule" id="MF_00230"/>
    </source>
</evidence>
<evidence type="ECO:0000313" key="11">
    <source>
        <dbReference type="EMBL" id="GAN96613.1"/>
    </source>
</evidence>
<evidence type="ECO:0000256" key="2">
    <source>
        <dbReference type="ARBA" id="ARBA00007110"/>
    </source>
</evidence>
<keyword evidence="5 10" id="KW-0169">Cobalamin biosynthesis</keyword>
<evidence type="ECO:0000256" key="5">
    <source>
        <dbReference type="ARBA" id="ARBA00022573"/>
    </source>
</evidence>
<evidence type="ECO:0000256" key="7">
    <source>
        <dbReference type="ARBA" id="ARBA00022679"/>
    </source>
</evidence>
<comment type="similarity">
    <text evidence="2 10">Belongs to the CobT family.</text>
</comment>
<dbReference type="InterPro" id="IPR036087">
    <property type="entry name" value="Nict_dMeBzImd_PRibTrfase_sf"/>
</dbReference>
<dbReference type="SUPFAM" id="SSF52733">
    <property type="entry name" value="Nicotinate mononucleotide:5,6-dimethylbenzimidazole phosphoribosyltransferase (CobT)"/>
    <property type="match status" value="1"/>
</dbReference>
<gene>
    <name evidence="10" type="primary">cobT</name>
    <name evidence="11" type="ORF">Geu3261_0085_009</name>
</gene>
<accession>A0A0D6PZX1</accession>
<dbReference type="PANTHER" id="PTHR43463:SF1">
    <property type="entry name" value="NICOTINATE-NUCLEOTIDE--DIMETHYLBENZIMIDAZOLE PHOSPHORIBOSYLTRANSFERASE"/>
    <property type="match status" value="1"/>
</dbReference>